<evidence type="ECO:0000256" key="5">
    <source>
        <dbReference type="ARBA" id="ARBA00022803"/>
    </source>
</evidence>
<dbReference type="Gene3D" id="1.25.40.10">
    <property type="entry name" value="Tetratricopeptide repeat domain"/>
    <property type="match status" value="1"/>
</dbReference>
<dbReference type="InterPro" id="IPR011990">
    <property type="entry name" value="TPR-like_helical_dom_sf"/>
</dbReference>
<sequence>MKILHIIHQLSRGGATRSAIAIAKYSAHLGNFQHHIISLQPCADPLPLELAQAAGMTVINGPDKSQRDREIASADIVHIHFWNNPDLYDLLTSELPPCRLLIWFHIAGEYPPHIITQELVEYADFAIPCNPYTAELPVFQNLSPEVRLEKIGMVYDAADFARVENIQTKPHDTFNVGYIGTVYFTKMHPNYVPMSAKIEIPNVKFIVCGGRTIEAYLKQQAQDLGALAKFDFRGYVDDIKSVIEILDVYGYPLCEDTYAAAELNLQEVMYAGIPPVVFPYGGVKRLIVDNFTGLIVDSELEYKQAIEYLYHHPEERQRLGQNARVYAQQIFGAENAAKQINPIYDRLLKLPKAKKPGFLKKPGFSGFSTGSLLQQPVTFDDLIGDPFKPSGAELFIKSLGQTAPQFNTSMTSDDIQELFDSDRQISESSKLIYTLGGGGLLDYQAFYPNDGYLRLWAGLVRQRLGQYEQALADLLAAINLGCNHWRVSWYIAQIAEKVNNIQLAENSLKTVLQAVPDFAPAQAILPRIKSLKNSIYSAYGELTQIDPQNITNFQQTRQKLAQQWLVISDAQLETAYSEVMGKIHQTIMNSRIKNEPIAESEQPFVKQLIDNIAQGLGQPQGIQSLLAVMLYTRSHQLPSRWYENAPIPQWLLNDFVNFLIDYPELFNQIGETTDYANYMQGLVDYLHQRIFSNQKSTIWQNIARLFTQNVNLVPLYFNALNIKDIIIKTSEINEFALSEAYQLDYCFPERPQRPKIRVGILKSNFQASTETFATLPVFEYLDRSQFEVILYANHFKNQPLEQYCQSRCDARVKLPENIHDQVKQIRSDDLDILFIGMNVITRLRERGLLEMHRLARVQITSFCSPITTRMRHIDYYIAGELTAPAPTYQDQYRERLVNIPGSGICFRFPTEHPPATVKPDRQSWGATSESIVFISGANFHKIVPELRETWAKIIAAVPNSILVLYPFGPAWNPNYPTIPFINLMRAVFSKYGIDSNRLVFINTLPSPTDIKECLKIADIYLDSYPYAGATSLIDPLEIGLPPIVWEGNTLRSRQGSALLHELQVPQLIANSETAYINLAVTLANSRQLRQQYRQQIQQKMQNQPPFLDSRSYSAKMGNLFHQLFQTWQEKQKSVQVESLNLGSNPLLQDVTTTEFINRAIGCANLYYIDPTDQSIIEELRQIRRQIAEFWLNTAPEQLQHFYQSNLGQAYQKLVNSQMQKEPLTSMEQTFVQQLANELMLGMKSPKAINYLLAAQLYRPVQIPPNTQGIPDWLVL</sequence>
<evidence type="ECO:0000259" key="6">
    <source>
        <dbReference type="Pfam" id="PF00534"/>
    </source>
</evidence>
<dbReference type="InterPro" id="IPR029489">
    <property type="entry name" value="OGT/SEC/SPY_C"/>
</dbReference>
<dbReference type="Pfam" id="PF13844">
    <property type="entry name" value="Glyco_transf_41"/>
    <property type="match status" value="1"/>
</dbReference>
<gene>
    <name evidence="8" type="ORF">ABWT76_004087</name>
</gene>
<evidence type="ECO:0000256" key="4">
    <source>
        <dbReference type="ARBA" id="ARBA00022737"/>
    </source>
</evidence>
<dbReference type="PANTHER" id="PTHR44835:SF1">
    <property type="entry name" value="PROTEIN O-GLCNAC TRANSFERASE"/>
    <property type="match status" value="1"/>
</dbReference>
<accession>A0AAU8JB87</accession>
<keyword evidence="3 8" id="KW-0808">Transferase</keyword>
<keyword evidence="4" id="KW-0677">Repeat</keyword>
<organism evidence="8">
    <name type="scientific">Planktothricoides raciborskii GIHE-MW2</name>
    <dbReference type="NCBI Taxonomy" id="2792601"/>
    <lineage>
        <taxon>Bacteria</taxon>
        <taxon>Bacillati</taxon>
        <taxon>Cyanobacteriota</taxon>
        <taxon>Cyanophyceae</taxon>
        <taxon>Oscillatoriophycideae</taxon>
        <taxon>Oscillatoriales</taxon>
        <taxon>Oscillatoriaceae</taxon>
        <taxon>Planktothricoides</taxon>
    </lineage>
</organism>
<dbReference type="RefSeq" id="WP_354634891.1">
    <property type="nucleotide sequence ID" value="NZ_CP159837.1"/>
</dbReference>
<dbReference type="AlphaFoldDB" id="A0AAU8JB87"/>
<evidence type="ECO:0000256" key="2">
    <source>
        <dbReference type="ARBA" id="ARBA00022676"/>
    </source>
</evidence>
<dbReference type="Gene3D" id="3.40.50.11380">
    <property type="match status" value="1"/>
</dbReference>
<dbReference type="PANTHER" id="PTHR44835">
    <property type="entry name" value="UDP-N-ACETYLGLUCOSAMINE--PEPTIDE N-ACETYLGLUCOSAMINYLTRANSFERASE SPINDLY-RELATED"/>
    <property type="match status" value="1"/>
</dbReference>
<proteinExistence type="predicted"/>
<evidence type="ECO:0000259" key="7">
    <source>
        <dbReference type="Pfam" id="PF13844"/>
    </source>
</evidence>
<dbReference type="EMBL" id="CP159837">
    <property type="protein sequence ID" value="XCM35411.1"/>
    <property type="molecule type" value="Genomic_DNA"/>
</dbReference>
<keyword evidence="2 8" id="KW-0328">Glycosyltransferase</keyword>
<dbReference type="Gene3D" id="3.40.50.2000">
    <property type="entry name" value="Glycogen Phosphorylase B"/>
    <property type="match status" value="3"/>
</dbReference>
<name>A0AAU8JB87_9CYAN</name>
<keyword evidence="5" id="KW-0802">TPR repeat</keyword>
<dbReference type="GO" id="GO:0016757">
    <property type="term" value="F:glycosyltransferase activity"/>
    <property type="evidence" value="ECO:0007669"/>
    <property type="project" value="UniProtKB-KW"/>
</dbReference>
<comment type="pathway">
    <text evidence="1">Protein modification; protein glycosylation.</text>
</comment>
<dbReference type="SUPFAM" id="SSF48452">
    <property type="entry name" value="TPR-like"/>
    <property type="match status" value="1"/>
</dbReference>
<dbReference type="CDD" id="cd03801">
    <property type="entry name" value="GT4_PimA-like"/>
    <property type="match status" value="1"/>
</dbReference>
<evidence type="ECO:0000256" key="1">
    <source>
        <dbReference type="ARBA" id="ARBA00004922"/>
    </source>
</evidence>
<protein>
    <submittedName>
        <fullName evidence="8">Glycosyltransferase</fullName>
        <ecNumber evidence="8">2.4.-.-</ecNumber>
    </submittedName>
</protein>
<dbReference type="InterPro" id="IPR001296">
    <property type="entry name" value="Glyco_trans_1"/>
</dbReference>
<evidence type="ECO:0000256" key="3">
    <source>
        <dbReference type="ARBA" id="ARBA00022679"/>
    </source>
</evidence>
<dbReference type="InterPro" id="IPR051939">
    <property type="entry name" value="Glycosyltr_41/O-GlcNAc_trsf"/>
</dbReference>
<dbReference type="EC" id="2.4.-.-" evidence="8"/>
<dbReference type="SUPFAM" id="SSF53756">
    <property type="entry name" value="UDP-Glycosyltransferase/glycogen phosphorylase"/>
    <property type="match status" value="1"/>
</dbReference>
<dbReference type="Pfam" id="PF00534">
    <property type="entry name" value="Glycos_transf_1"/>
    <property type="match status" value="1"/>
</dbReference>
<reference evidence="8" key="1">
    <citation type="submission" date="2024-07" db="EMBL/GenBank/DDBJ databases">
        <authorList>
            <person name="Kim Y.J."/>
            <person name="Jeong J.Y."/>
        </authorList>
    </citation>
    <scope>NUCLEOTIDE SEQUENCE</scope>
    <source>
        <strain evidence="8">GIHE-MW2</strain>
    </source>
</reference>
<feature type="domain" description="O-GlcNAc transferase C-terminal" evidence="7">
    <location>
        <begin position="914"/>
        <end position="1116"/>
    </location>
</feature>
<feature type="domain" description="Glycosyl transferase family 1" evidence="6">
    <location>
        <begin position="166"/>
        <end position="324"/>
    </location>
</feature>
<evidence type="ECO:0000313" key="8">
    <source>
        <dbReference type="EMBL" id="XCM35411.1"/>
    </source>
</evidence>